<feature type="transmembrane region" description="Helical" evidence="17">
    <location>
        <begin position="229"/>
        <end position="245"/>
    </location>
</feature>
<evidence type="ECO:0000256" key="11">
    <source>
        <dbReference type="ARBA" id="ARBA00022842"/>
    </source>
</evidence>
<gene>
    <name evidence="19" type="ordered locus">ASAC_0278</name>
</gene>
<feature type="transmembrane region" description="Helical" evidence="17">
    <location>
        <begin position="152"/>
        <end position="169"/>
    </location>
</feature>
<evidence type="ECO:0000256" key="15">
    <source>
        <dbReference type="ARBA" id="ARBA00030679"/>
    </source>
</evidence>
<dbReference type="InterPro" id="IPR003674">
    <property type="entry name" value="Oligo_trans_STT3"/>
</dbReference>
<feature type="transmembrane region" description="Helical" evidence="17">
    <location>
        <begin position="23"/>
        <end position="42"/>
    </location>
</feature>
<feature type="transmembrane region" description="Helical" evidence="17">
    <location>
        <begin position="428"/>
        <end position="447"/>
    </location>
</feature>
<feature type="transmembrane region" description="Helical" evidence="17">
    <location>
        <begin position="468"/>
        <end position="488"/>
    </location>
</feature>
<evidence type="ECO:0000259" key="18">
    <source>
        <dbReference type="Pfam" id="PF21436"/>
    </source>
</evidence>
<keyword evidence="10" id="KW-0479">Metal-binding</keyword>
<feature type="transmembrane region" description="Helical" evidence="17">
    <location>
        <begin position="127"/>
        <end position="145"/>
    </location>
</feature>
<organism evidence="19 20">
    <name type="scientific">Acidilobus saccharovorans (strain DSM 16705 / JCM 18335 / VKM B-2471 / 345-15)</name>
    <dbReference type="NCBI Taxonomy" id="666510"/>
    <lineage>
        <taxon>Archaea</taxon>
        <taxon>Thermoproteota</taxon>
        <taxon>Thermoprotei</taxon>
        <taxon>Acidilobales</taxon>
        <taxon>Acidilobaceae</taxon>
        <taxon>Acidilobus</taxon>
    </lineage>
</organism>
<dbReference type="GO" id="GO:0012505">
    <property type="term" value="C:endomembrane system"/>
    <property type="evidence" value="ECO:0007669"/>
    <property type="project" value="UniProtKB-SubCell"/>
</dbReference>
<feature type="transmembrane region" description="Helical" evidence="17">
    <location>
        <begin position="181"/>
        <end position="199"/>
    </location>
</feature>
<keyword evidence="8 19" id="KW-0808">Transferase</keyword>
<dbReference type="GO" id="GO:0046872">
    <property type="term" value="F:metal ion binding"/>
    <property type="evidence" value="ECO:0007669"/>
    <property type="project" value="UniProtKB-KW"/>
</dbReference>
<comment type="cofactor">
    <cofactor evidence="1">
        <name>Mn(2+)</name>
        <dbReference type="ChEBI" id="CHEBI:29035"/>
    </cofactor>
</comment>
<accession>D9Q047</accession>
<feature type="transmembrane region" description="Helical" evidence="17">
    <location>
        <begin position="406"/>
        <end position="422"/>
    </location>
</feature>
<feature type="transmembrane region" description="Helical" evidence="17">
    <location>
        <begin position="252"/>
        <end position="270"/>
    </location>
</feature>
<evidence type="ECO:0000256" key="17">
    <source>
        <dbReference type="SAM" id="Phobius"/>
    </source>
</evidence>
<keyword evidence="12 17" id="KW-1133">Transmembrane helix</keyword>
<dbReference type="Gene3D" id="3.40.50.12610">
    <property type="match status" value="1"/>
</dbReference>
<comment type="cofactor">
    <cofactor evidence="2">
        <name>Mg(2+)</name>
        <dbReference type="ChEBI" id="CHEBI:18420"/>
    </cofactor>
</comment>
<comment type="similarity">
    <text evidence="5">Belongs to the STT3 family.</text>
</comment>
<dbReference type="HOGENOM" id="CLU_361188_0_0_2"/>
<evidence type="ECO:0000256" key="7">
    <source>
        <dbReference type="ARBA" id="ARBA00022676"/>
    </source>
</evidence>
<feature type="domain" description="STT3/PglB/AglB core" evidence="18">
    <location>
        <begin position="543"/>
        <end position="590"/>
    </location>
</feature>
<dbReference type="GO" id="GO:0004576">
    <property type="term" value="F:oligosaccharyl transferase activity"/>
    <property type="evidence" value="ECO:0007669"/>
    <property type="project" value="InterPro"/>
</dbReference>
<evidence type="ECO:0000256" key="9">
    <source>
        <dbReference type="ARBA" id="ARBA00022692"/>
    </source>
</evidence>
<comment type="subcellular location">
    <subcellularLocation>
        <location evidence="3">Endomembrane system</location>
        <topology evidence="3">Multi-pass membrane protein</topology>
    </subcellularLocation>
</comment>
<evidence type="ECO:0000256" key="5">
    <source>
        <dbReference type="ARBA" id="ARBA00010810"/>
    </source>
</evidence>
<evidence type="ECO:0000256" key="13">
    <source>
        <dbReference type="ARBA" id="ARBA00023136"/>
    </source>
</evidence>
<comment type="pathway">
    <text evidence="4">Protein modification; protein glycosylation.</text>
</comment>
<dbReference type="AlphaFoldDB" id="D9Q047"/>
<feature type="transmembrane region" description="Helical" evidence="17">
    <location>
        <begin position="375"/>
        <end position="394"/>
    </location>
</feature>
<evidence type="ECO:0000256" key="10">
    <source>
        <dbReference type="ARBA" id="ARBA00022723"/>
    </source>
</evidence>
<dbReference type="EC" id="2.4.99.21" evidence="6"/>
<evidence type="ECO:0000256" key="2">
    <source>
        <dbReference type="ARBA" id="ARBA00001946"/>
    </source>
</evidence>
<keyword evidence="20" id="KW-1185">Reference proteome</keyword>
<keyword evidence="14" id="KW-0464">Manganese</keyword>
<dbReference type="Proteomes" id="UP000000346">
    <property type="component" value="Chromosome"/>
</dbReference>
<evidence type="ECO:0000256" key="1">
    <source>
        <dbReference type="ARBA" id="ARBA00001936"/>
    </source>
</evidence>
<keyword evidence="7" id="KW-0328">Glycosyltransferase</keyword>
<dbReference type="eggNOG" id="arCOG02044">
    <property type="taxonomic scope" value="Archaea"/>
</dbReference>
<evidence type="ECO:0000256" key="16">
    <source>
        <dbReference type="ARBA" id="ARBA00034066"/>
    </source>
</evidence>
<evidence type="ECO:0000256" key="3">
    <source>
        <dbReference type="ARBA" id="ARBA00004127"/>
    </source>
</evidence>
<feature type="transmembrane region" description="Helical" evidence="17">
    <location>
        <begin position="316"/>
        <end position="337"/>
    </location>
</feature>
<dbReference type="OrthoDB" id="12184at2157"/>
<dbReference type="GeneID" id="9498501"/>
<dbReference type="EMBL" id="CP001742">
    <property type="protein sequence ID" value="ADL18685.1"/>
    <property type="molecule type" value="Genomic_DNA"/>
</dbReference>
<feature type="transmembrane region" description="Helical" evidence="17">
    <location>
        <begin position="101"/>
        <end position="121"/>
    </location>
</feature>
<evidence type="ECO:0000256" key="8">
    <source>
        <dbReference type="ARBA" id="ARBA00022679"/>
    </source>
</evidence>
<dbReference type="InParanoid" id="D9Q047"/>
<dbReference type="FunCoup" id="D9Q047">
    <property type="interactions" value="228"/>
</dbReference>
<evidence type="ECO:0000256" key="12">
    <source>
        <dbReference type="ARBA" id="ARBA00022989"/>
    </source>
</evidence>
<dbReference type="RefSeq" id="WP_013266197.1">
    <property type="nucleotide sequence ID" value="NC_014374.1"/>
</dbReference>
<keyword evidence="11" id="KW-0460">Magnesium</keyword>
<feature type="transmembrane region" description="Helical" evidence="17">
    <location>
        <begin position="276"/>
        <end position="295"/>
    </location>
</feature>
<protein>
    <recommendedName>
        <fullName evidence="6">dolichyl-phosphooligosaccharide-protein glycotransferase</fullName>
        <ecNumber evidence="6">2.4.99.21</ecNumber>
    </recommendedName>
    <alternativeName>
        <fullName evidence="15">Oligosaccharyl transferase</fullName>
    </alternativeName>
</protein>
<dbReference type="UniPathway" id="UPA00378"/>
<dbReference type="PANTHER" id="PTHR13872">
    <property type="entry name" value="DOLICHYL-DIPHOSPHOOLIGOSACCHARIDE--PROTEIN GLYCOSYLTRANSFERASE SUBUNIT"/>
    <property type="match status" value="1"/>
</dbReference>
<proteinExistence type="inferred from homology"/>
<dbReference type="CAZy" id="GT66">
    <property type="family name" value="Glycosyltransferase Family 66"/>
</dbReference>
<feature type="transmembrane region" description="Helical" evidence="17">
    <location>
        <begin position="206"/>
        <end position="223"/>
    </location>
</feature>
<dbReference type="Pfam" id="PF21436">
    <property type="entry name" value="STT3-PglB_core"/>
    <property type="match status" value="1"/>
</dbReference>
<dbReference type="KEGG" id="asc:ASAC_0278"/>
<dbReference type="STRING" id="666510.ASAC_0278"/>
<keyword evidence="13 17" id="KW-0472">Membrane</keyword>
<dbReference type="PANTHER" id="PTHR13872:SF1">
    <property type="entry name" value="DOLICHYL-DIPHOSPHOOLIGOSACCHARIDE--PROTEIN GLYCOSYLTRANSFERASE SUBUNIT STT3B"/>
    <property type="match status" value="1"/>
</dbReference>
<evidence type="ECO:0000313" key="20">
    <source>
        <dbReference type="Proteomes" id="UP000000346"/>
    </source>
</evidence>
<dbReference type="InterPro" id="IPR048999">
    <property type="entry name" value="STT3-PglB_core"/>
</dbReference>
<evidence type="ECO:0000256" key="6">
    <source>
        <dbReference type="ARBA" id="ARBA00012602"/>
    </source>
</evidence>
<comment type="catalytic activity">
    <reaction evidence="16">
        <text>an archaeal dolichyl phosphooligosaccharide + [protein]-L-asparagine = an archaeal dolichyl phosphate + a glycoprotein with the oligosaccharide chain attached by N-beta-D-glycosyl linkage to a protein L-asparagine.</text>
        <dbReference type="EC" id="2.4.99.21"/>
    </reaction>
</comment>
<name>D9Q047_ACIS3</name>
<evidence type="ECO:0000313" key="19">
    <source>
        <dbReference type="EMBL" id="ADL18685.1"/>
    </source>
</evidence>
<evidence type="ECO:0000256" key="4">
    <source>
        <dbReference type="ARBA" id="ARBA00004922"/>
    </source>
</evidence>
<keyword evidence="9 17" id="KW-0812">Transmembrane</keyword>
<feature type="transmembrane region" description="Helical" evidence="17">
    <location>
        <begin position="62"/>
        <end position="89"/>
    </location>
</feature>
<sequence>MSRRDSGPRTHGEESFMDIIERFSFPISLAVLLAMIAVSTYIRLLPGLIYGFKYVNGNDPWIFYWLANYFYVHDLGGLSQLSHVGTFWYPWGRNFLKTEYLGIPWLSAFMTKLLGKGQAFIIEAEGLLPVIFAVIGIAATYMAVYRATRSKLGAITAASVYAFYPAIVLDKSFATYPGKQVSGLGIIALSLYFLAVAYTSTSRNRSLVAALVGGIVGGSLAWLWGGYEYVALILAVIVLLDPFIVSPTMDRFYKHLAAAVGYLAVLSTSPAVGPTYVYHSLGLALLAVLAVYFLEANVEKLHLERLHLTSTFTRKMHLWVIILGVGLLAAAAMSGIISLPSRVLLALGIRPLTGVVPLTVQEYMPIPFSEAMAEYGPVFFVTLIGLIVLIYDVVARRERLSSTDTLRVAFLALGVLFMVASINEAYFIPSAAFFLALSAGTSIGALTSMHVSYFDKKTRRTYYKREPAALAVGVILAIIILGFAAYYIPEDYAALKLDAPAVTTGWLTALSVPTSNGTSRVIVPLNNAWIAALNYIKYNTSKKSIVVSWWDYGYWIAALGNRTTVVDGSTINGTQIGLVANVFTAPVNQSPVYLEMMRLAPNDTYLITYDIFIGIYDNSTHSVIMFPYPNVYPVNPQAGVYAITYGLGDIAKSYQMLRIALRVNPYADSPFFSNYTSVTTESNYEFYQFPAFVGGPSSNVSLTLHTTIYDLMMYGISVLNKYGYFGTGAKFLTNVTSFVPAGVQYVDPLTGSIVPEPITPPSPLPYYQPAKVFISVPYAWSPAGSNVTYFYSVVVFLYRWTGVI</sequence>
<reference evidence="19 20" key="1">
    <citation type="journal article" date="2010" name="Appl. Environ. Microbiol.">
        <title>The genome sequence of the crenarchaeon Acidilobus saccharovorans supports a new order, Acidilobales, and suggests an important ecological role in terrestrial acidic hot springs.</title>
        <authorList>
            <person name="Mardanov A.V."/>
            <person name="Svetlitchnyi V.A."/>
            <person name="Beletsky A.V."/>
            <person name="Prokofeva M.I."/>
            <person name="Bonch-Osmolovskaya E.A."/>
            <person name="Ravin N.V."/>
            <person name="Skryabin K.G."/>
        </authorList>
    </citation>
    <scope>NUCLEOTIDE SEQUENCE [LARGE SCALE GENOMIC DNA]</scope>
    <source>
        <strain evidence="20">DSM 16705 / JCM 18335 / VKM B-2471 / 345-15</strain>
    </source>
</reference>
<evidence type="ECO:0000256" key="14">
    <source>
        <dbReference type="ARBA" id="ARBA00023211"/>
    </source>
</evidence>
<dbReference type="GO" id="GO:0016020">
    <property type="term" value="C:membrane"/>
    <property type="evidence" value="ECO:0007669"/>
    <property type="project" value="InterPro"/>
</dbReference>